<comment type="similarity">
    <text evidence="1">Belongs to the ETF alpha-subunit/FixB family.</text>
</comment>
<dbReference type="OrthoDB" id="307696at2157"/>
<dbReference type="KEGG" id="aho:Ahos_1570"/>
<keyword evidence="3" id="KW-0285">Flavoprotein</keyword>
<dbReference type="SUPFAM" id="SSF52402">
    <property type="entry name" value="Adenine nucleotide alpha hydrolases-like"/>
    <property type="match status" value="1"/>
</dbReference>
<evidence type="ECO:0000259" key="4">
    <source>
        <dbReference type="Pfam" id="PF00766"/>
    </source>
</evidence>
<dbReference type="GeneID" id="10601071"/>
<dbReference type="Proteomes" id="UP000008458">
    <property type="component" value="Chromosome"/>
</dbReference>
<dbReference type="eggNOG" id="arCOG00447">
    <property type="taxonomic scope" value="Archaea"/>
</dbReference>
<evidence type="ECO:0000313" key="6">
    <source>
        <dbReference type="EMBL" id="AEE94453.1"/>
    </source>
</evidence>
<dbReference type="InterPro" id="IPR029035">
    <property type="entry name" value="DHS-like_NAD/FAD-binding_dom"/>
</dbReference>
<dbReference type="HOGENOM" id="CLU_034178_0_1_2"/>
<reference evidence="6 7" key="1">
    <citation type="journal article" date="2011" name="Extremophiles">
        <title>Genomic analysis of Acidianus hospitalis W1 a host for studying crenarchaeal virus and plasmid life cycles.</title>
        <authorList>
            <person name="You X.Y."/>
            <person name="Liu C."/>
            <person name="Wang S.Y."/>
            <person name="Jiang C.Y."/>
            <person name="Shah S.A."/>
            <person name="Prangishvili D."/>
            <person name="She Q."/>
            <person name="Liu S.J."/>
            <person name="Garrett R.A."/>
        </authorList>
    </citation>
    <scope>NUCLEOTIDE SEQUENCE [LARGE SCALE GENOMIC DNA]</scope>
    <source>
        <strain evidence="6 7">W1</strain>
    </source>
</reference>
<dbReference type="PANTHER" id="PTHR43153:SF11">
    <property type="entry name" value="ELECTRON TRANSFER FLAVOPROTEIN, SUBUNIT ALPHA (ETFA)"/>
    <property type="match status" value="1"/>
</dbReference>
<dbReference type="EMBL" id="CP002535">
    <property type="protein sequence ID" value="AEE94453.1"/>
    <property type="molecule type" value="Genomic_DNA"/>
</dbReference>
<sequence length="282" mass="30740">MKVVIYSEDPEIIKVGASYFPNEHIIGITTREVKYTDELYLVDMIDEEFISNFIASLKPDVVLVGNSKRDKTVAGYVAGLLKVPIIPEVMDLEGNKAKRVVYSGMGIAEVEFSYPAVIIIGRKEVQVKEKEKIEINKLEVKEGKVKAIEEKSKGEQGVNLSTAEIIVSVGRGIGSKENVKYAEDLANALGAALGGSRPVTAELGWLPEDRQIGLSGNKVKPKLYIALGISGQPQHLAGIKDAKIIVAVNKDKNAPIVENADYTIVGDAIEFCKIMTEKVKNK</sequence>
<evidence type="ECO:0000256" key="3">
    <source>
        <dbReference type="ARBA" id="ARBA00022630"/>
    </source>
</evidence>
<dbReference type="PIRSF" id="PIRSF000089">
    <property type="entry name" value="Electra_flavoP_a"/>
    <property type="match status" value="1"/>
</dbReference>
<evidence type="ECO:0000313" key="7">
    <source>
        <dbReference type="Proteomes" id="UP000008458"/>
    </source>
</evidence>
<accession>F4B5M9</accession>
<dbReference type="SUPFAM" id="SSF52467">
    <property type="entry name" value="DHS-like NAD/FAD-binding domain"/>
    <property type="match status" value="1"/>
</dbReference>
<gene>
    <name evidence="6" type="ordered locus">Ahos_1570</name>
</gene>
<proteinExistence type="inferred from homology"/>
<dbReference type="InterPro" id="IPR014730">
    <property type="entry name" value="ETF_a/b_N"/>
</dbReference>
<organism evidence="6 7">
    <name type="scientific">Acidianus hospitalis (strain W1)</name>
    <dbReference type="NCBI Taxonomy" id="933801"/>
    <lineage>
        <taxon>Archaea</taxon>
        <taxon>Thermoproteota</taxon>
        <taxon>Thermoprotei</taxon>
        <taxon>Sulfolobales</taxon>
        <taxon>Sulfolobaceae</taxon>
        <taxon>Acidianus</taxon>
    </lineage>
</organism>
<dbReference type="STRING" id="933801.Ahos_1570"/>
<feature type="domain" description="Electron transfer flavoprotein alpha subunit C-terminal" evidence="4">
    <location>
        <begin position="159"/>
        <end position="240"/>
    </location>
</feature>
<dbReference type="RefSeq" id="WP_013776368.1">
    <property type="nucleotide sequence ID" value="NC_015518.1"/>
</dbReference>
<dbReference type="Pfam" id="PF00766">
    <property type="entry name" value="ETF_alpha"/>
    <property type="match status" value="1"/>
</dbReference>
<dbReference type="AlphaFoldDB" id="F4B5M9"/>
<name>F4B5M9_ACIHW</name>
<feature type="domain" description="Electron transfer flavoprotein alpha/beta-subunit N-terminal" evidence="5">
    <location>
        <begin position="50"/>
        <end position="141"/>
    </location>
</feature>
<dbReference type="Pfam" id="PF01012">
    <property type="entry name" value="ETF"/>
    <property type="match status" value="1"/>
</dbReference>
<keyword evidence="7" id="KW-1185">Reference proteome</keyword>
<dbReference type="InterPro" id="IPR014729">
    <property type="entry name" value="Rossmann-like_a/b/a_fold"/>
</dbReference>
<dbReference type="InterPro" id="IPR014731">
    <property type="entry name" value="ETF_asu_C"/>
</dbReference>
<protein>
    <submittedName>
        <fullName evidence="6">Electron transfer flavoprotein alpha subunit</fullName>
    </submittedName>
</protein>
<dbReference type="PANTHER" id="PTHR43153">
    <property type="entry name" value="ELECTRON TRANSFER FLAVOPROTEIN ALPHA"/>
    <property type="match status" value="1"/>
</dbReference>
<dbReference type="InterPro" id="IPR001308">
    <property type="entry name" value="ETF_a/FixB"/>
</dbReference>
<dbReference type="FunFam" id="3.40.50.1220:FF:000004">
    <property type="entry name" value="Electron transfer flavoprotein"/>
    <property type="match status" value="1"/>
</dbReference>
<dbReference type="GO" id="GO:0009055">
    <property type="term" value="F:electron transfer activity"/>
    <property type="evidence" value="ECO:0007669"/>
    <property type="project" value="InterPro"/>
</dbReference>
<dbReference type="GO" id="GO:0033539">
    <property type="term" value="P:fatty acid beta-oxidation using acyl-CoA dehydrogenase"/>
    <property type="evidence" value="ECO:0007669"/>
    <property type="project" value="TreeGrafter"/>
</dbReference>
<dbReference type="GO" id="GO:0050660">
    <property type="term" value="F:flavin adenine dinucleotide binding"/>
    <property type="evidence" value="ECO:0007669"/>
    <property type="project" value="InterPro"/>
</dbReference>
<keyword evidence="2" id="KW-0813">Transport</keyword>
<evidence type="ECO:0000256" key="1">
    <source>
        <dbReference type="ARBA" id="ARBA00005817"/>
    </source>
</evidence>
<dbReference type="Gene3D" id="3.40.50.620">
    <property type="entry name" value="HUPs"/>
    <property type="match status" value="1"/>
</dbReference>
<dbReference type="Gene3D" id="3.40.50.1220">
    <property type="entry name" value="TPP-binding domain"/>
    <property type="match status" value="1"/>
</dbReference>
<reference key="2">
    <citation type="journal article" date="2011" name="Extremophiles">
        <title>Genomic analyses of Acidianus hospitalis W1 a host for studying crenarchaeal virus and plasmid life cycles.</title>
        <authorList>
            <person name="You X.Y."/>
            <person name="Liu C."/>
            <person name="Wang S.Y."/>
            <person name="Jiang C.Y."/>
            <person name="Shah S.A."/>
            <person name="Prangishvili D."/>
            <person name="Liu S.J."/>
            <person name="Garrett R.A."/>
        </authorList>
    </citation>
    <scope>NUCLEOTIDE SEQUENCE</scope>
    <source>
        <strain>W1</strain>
    </source>
</reference>
<evidence type="ECO:0000256" key="2">
    <source>
        <dbReference type="ARBA" id="ARBA00022448"/>
    </source>
</evidence>
<evidence type="ECO:0000259" key="5">
    <source>
        <dbReference type="Pfam" id="PF01012"/>
    </source>
</evidence>